<dbReference type="Gene3D" id="3.20.20.150">
    <property type="entry name" value="Divalent-metal-dependent TIM barrel enzymes"/>
    <property type="match status" value="1"/>
</dbReference>
<organism evidence="2 3">
    <name type="scientific">Nocardioides potassii</name>
    <dbReference type="NCBI Taxonomy" id="2911371"/>
    <lineage>
        <taxon>Bacteria</taxon>
        <taxon>Bacillati</taxon>
        <taxon>Actinomycetota</taxon>
        <taxon>Actinomycetes</taxon>
        <taxon>Propionibacteriales</taxon>
        <taxon>Nocardioidaceae</taxon>
        <taxon>Nocardioides</taxon>
    </lineage>
</organism>
<sequence>MRLRHPDGTVVHLGYGTNVLPAEDVDGLIAQVSTYGDRLRRHLGTDRVGLGMWLPAAAARRLASDLDAVARLREAIDEHGVEMVTLNAFPYAAFQDEVVKKRVYHPTWAEQARLDYTLDVARVLAALLPEDAARGSISTLPLGWRSPWLADRQAHAELHLKTLAEGLAEIEADTGRTIRVAVEPEPGCVIETIAEAVDRLASVDRERIGVCLDLCHLAVGFEDAADALARLDAAGLDVVKVQPAAALVVDEPADVDARAALGTYSEDRFLHQVRQRVGSRLASRDDLPDALGGHRPLDDRSPWRVHFHVPVHADPAPPLRNSRDDLRASLAALLGGATARTDHLEVETYTWTVLPDGAPTDDEALAASLAGELAWVRDELLALGLTAID</sequence>
<dbReference type="InterPro" id="IPR036237">
    <property type="entry name" value="Xyl_isomerase-like_sf"/>
</dbReference>
<evidence type="ECO:0000313" key="3">
    <source>
        <dbReference type="Proteomes" id="UP001201161"/>
    </source>
</evidence>
<dbReference type="InterPro" id="IPR013022">
    <property type="entry name" value="Xyl_isomerase-like_TIM-brl"/>
</dbReference>
<evidence type="ECO:0000313" key="2">
    <source>
        <dbReference type="EMBL" id="MCF6380057.1"/>
    </source>
</evidence>
<evidence type="ECO:0000259" key="1">
    <source>
        <dbReference type="Pfam" id="PF01261"/>
    </source>
</evidence>
<proteinExistence type="predicted"/>
<gene>
    <name evidence="2" type="primary">eboE</name>
    <name evidence="2" type="ORF">L2K70_20775</name>
</gene>
<name>A0ABS9HFX7_9ACTN</name>
<dbReference type="SUPFAM" id="SSF51658">
    <property type="entry name" value="Xylose isomerase-like"/>
    <property type="match status" value="1"/>
</dbReference>
<keyword evidence="3" id="KW-1185">Reference proteome</keyword>
<dbReference type="EMBL" id="JAKJHZ010000014">
    <property type="protein sequence ID" value="MCF6380057.1"/>
    <property type="molecule type" value="Genomic_DNA"/>
</dbReference>
<dbReference type="NCBIfam" id="NF035939">
    <property type="entry name" value="TIM_EboE"/>
    <property type="match status" value="1"/>
</dbReference>
<feature type="domain" description="Xylose isomerase-like TIM barrel" evidence="1">
    <location>
        <begin position="44"/>
        <end position="237"/>
    </location>
</feature>
<protein>
    <submittedName>
        <fullName evidence="2">Metabolite traffic protein EboE</fullName>
    </submittedName>
</protein>
<reference evidence="2 3" key="1">
    <citation type="submission" date="2022-01" db="EMBL/GenBank/DDBJ databases">
        <title>Nocardioides sp. nov., an actinomycete isolated from mining soil.</title>
        <authorList>
            <person name="Liu L."/>
        </authorList>
    </citation>
    <scope>NUCLEOTIDE SEQUENCE [LARGE SCALE GENOMIC DNA]</scope>
    <source>
        <strain evidence="2 3">KLBMP 9356</strain>
    </source>
</reference>
<dbReference type="Proteomes" id="UP001201161">
    <property type="component" value="Unassembled WGS sequence"/>
</dbReference>
<comment type="caution">
    <text evidence="2">The sequence shown here is derived from an EMBL/GenBank/DDBJ whole genome shotgun (WGS) entry which is preliminary data.</text>
</comment>
<accession>A0ABS9HFX7</accession>
<dbReference type="RefSeq" id="WP_236405370.1">
    <property type="nucleotide sequence ID" value="NZ_JAKJHZ010000014.1"/>
</dbReference>
<dbReference type="Pfam" id="PF01261">
    <property type="entry name" value="AP_endonuc_2"/>
    <property type="match status" value="1"/>
</dbReference>